<feature type="region of interest" description="Disordered" evidence="1">
    <location>
        <begin position="342"/>
        <end position="368"/>
    </location>
</feature>
<keyword evidence="3" id="KW-1185">Reference proteome</keyword>
<evidence type="ECO:0000313" key="2">
    <source>
        <dbReference type="EMBL" id="KIJ32756.1"/>
    </source>
</evidence>
<feature type="compositionally biased region" description="Low complexity" evidence="1">
    <location>
        <begin position="306"/>
        <end position="320"/>
    </location>
</feature>
<dbReference type="HOGENOM" id="CLU_307587_0_0_1"/>
<name>A0A0C9V5S9_SPHS4</name>
<sequence>MALDGKARPQHRSKGLGIQSDSDQLYFVPYNVTLARVVNATFGIPAALSQRTIMSEKAMWKCLTSMLAQIMPLSQSTGIQHSQPADLVQMLTMEMQKVSGHPRTPAVHTTITWPHMGDVPARIEVPPTSDPTNFGQMITTTLHSSTASDLPPISTLASSNHPASASAALTHTMNTKQQVTTITDAATPTQPDVSVSVASSAEIRVAEQLNVDAPTPWSAAGGQQGLIADTQLKVDVLESGGVDTAGGGSVQDSDVAKPLKDNTLETVAGGQQGLGAAQQPNANTLESSGVEAASAPSPPTPQDMDPVPSSLISPTSPSQSIYPTLPLPSELAFNHFEGSLSPITVDDEDNIISDKSPSRPDGESQPAQDLATVVMVPTSTSKVQQAQDALRRSMRIRGQPIPPPNYPSSLNTTKLRQGKGGKGKKAEEEHRGSSKRNIDQVDGSGNFQSKQARSETPCWKTQGSGYIMVPSVQGLIPYVEKVQVPSKEPPTYKSGEDKVANLKLIRHVLLEDGKFHKELVNFNLHWPAGTDSDRQMFWSLYKRARPATVEEITSWPVVDDIKATKQQLFHTPDCLNKSKVTISDLKHCEERLATCPCLILRPRTREEIDGAYDSPLEARDIALNLGINVHLKREAHDLRCFDPYDVSKHMITTSIVDVLCFKRQAINVFDIPNSSYVRMPRFIQRVSLDSSSGQLATGPGFPHEDTKWNLFATAPALTRLHYNAGKFCTWIEVQQGAKIWFIMDGEIPPEGMAEIDITKHTFVYFVVEPGGILTIPPAIPHAVLNVTDCVAQGGHYYLLSALEASFKVGLREHASGNKDTNTTHIASENILHSILASYYLDVIVLHPGIVDEDNETEPVPYEYLQTNIDRFPSPAQMACLISMTVHALAFEPAMMEEAVEGYECPVAIFDMRGISRARAIRLLDCFPELRDPIRSCEEHISDILKNTSLEEHYVPLVPSGV</sequence>
<accession>A0A0C9V5S9</accession>
<protein>
    <recommendedName>
        <fullName evidence="4">JmjC domain-containing protein</fullName>
    </recommendedName>
</protein>
<evidence type="ECO:0000256" key="1">
    <source>
        <dbReference type="SAM" id="MobiDB-lite"/>
    </source>
</evidence>
<dbReference type="Proteomes" id="UP000054279">
    <property type="component" value="Unassembled WGS sequence"/>
</dbReference>
<dbReference type="SUPFAM" id="SSF51197">
    <property type="entry name" value="Clavaminate synthase-like"/>
    <property type="match status" value="1"/>
</dbReference>
<reference evidence="2 3" key="1">
    <citation type="submission" date="2014-06" db="EMBL/GenBank/DDBJ databases">
        <title>Evolutionary Origins and Diversification of the Mycorrhizal Mutualists.</title>
        <authorList>
            <consortium name="DOE Joint Genome Institute"/>
            <consortium name="Mycorrhizal Genomics Consortium"/>
            <person name="Kohler A."/>
            <person name="Kuo A."/>
            <person name="Nagy L.G."/>
            <person name="Floudas D."/>
            <person name="Copeland A."/>
            <person name="Barry K.W."/>
            <person name="Cichocki N."/>
            <person name="Veneault-Fourrey C."/>
            <person name="LaButti K."/>
            <person name="Lindquist E.A."/>
            <person name="Lipzen A."/>
            <person name="Lundell T."/>
            <person name="Morin E."/>
            <person name="Murat C."/>
            <person name="Riley R."/>
            <person name="Ohm R."/>
            <person name="Sun H."/>
            <person name="Tunlid A."/>
            <person name="Henrissat B."/>
            <person name="Grigoriev I.V."/>
            <person name="Hibbett D.S."/>
            <person name="Martin F."/>
        </authorList>
    </citation>
    <scope>NUCLEOTIDE SEQUENCE [LARGE SCALE GENOMIC DNA]</scope>
    <source>
        <strain evidence="2 3">SS14</strain>
    </source>
</reference>
<dbReference type="OrthoDB" id="3270451at2759"/>
<proteinExistence type="predicted"/>
<feature type="region of interest" description="Disordered" evidence="1">
    <location>
        <begin position="396"/>
        <end position="458"/>
    </location>
</feature>
<dbReference type="Gene3D" id="2.60.120.650">
    <property type="entry name" value="Cupin"/>
    <property type="match status" value="1"/>
</dbReference>
<organism evidence="2 3">
    <name type="scientific">Sphaerobolus stellatus (strain SS14)</name>
    <dbReference type="NCBI Taxonomy" id="990650"/>
    <lineage>
        <taxon>Eukaryota</taxon>
        <taxon>Fungi</taxon>
        <taxon>Dikarya</taxon>
        <taxon>Basidiomycota</taxon>
        <taxon>Agaricomycotina</taxon>
        <taxon>Agaricomycetes</taxon>
        <taxon>Phallomycetidae</taxon>
        <taxon>Geastrales</taxon>
        <taxon>Sphaerobolaceae</taxon>
        <taxon>Sphaerobolus</taxon>
    </lineage>
</organism>
<feature type="region of interest" description="Disordered" evidence="1">
    <location>
        <begin position="285"/>
        <end position="323"/>
    </location>
</feature>
<dbReference type="EMBL" id="KN837222">
    <property type="protein sequence ID" value="KIJ32756.1"/>
    <property type="molecule type" value="Genomic_DNA"/>
</dbReference>
<feature type="compositionally biased region" description="Basic and acidic residues" evidence="1">
    <location>
        <begin position="424"/>
        <end position="439"/>
    </location>
</feature>
<evidence type="ECO:0008006" key="4">
    <source>
        <dbReference type="Google" id="ProtNLM"/>
    </source>
</evidence>
<gene>
    <name evidence="2" type="ORF">M422DRAFT_265388</name>
</gene>
<evidence type="ECO:0000313" key="3">
    <source>
        <dbReference type="Proteomes" id="UP000054279"/>
    </source>
</evidence>
<dbReference type="AlphaFoldDB" id="A0A0C9V5S9"/>